<dbReference type="EMBL" id="MFTT01000012">
    <property type="protein sequence ID" value="OGI70103.1"/>
    <property type="molecule type" value="Genomic_DNA"/>
</dbReference>
<protein>
    <submittedName>
        <fullName evidence="1">Uncharacterized protein</fullName>
    </submittedName>
</protein>
<reference evidence="1 2" key="1">
    <citation type="journal article" date="2016" name="Nat. Commun.">
        <title>Thousands of microbial genomes shed light on interconnected biogeochemical processes in an aquifer system.</title>
        <authorList>
            <person name="Anantharaman K."/>
            <person name="Brown C.T."/>
            <person name="Hug L.A."/>
            <person name="Sharon I."/>
            <person name="Castelle C.J."/>
            <person name="Probst A.J."/>
            <person name="Thomas B.C."/>
            <person name="Singh A."/>
            <person name="Wilkins M.J."/>
            <person name="Karaoz U."/>
            <person name="Brodie E.L."/>
            <person name="Williams K.H."/>
            <person name="Hubbard S.S."/>
            <person name="Banfield J.F."/>
        </authorList>
    </citation>
    <scope>NUCLEOTIDE SEQUENCE [LARGE SCALE GENOMIC DNA]</scope>
</reference>
<name>A0A1F6VKE0_9BACT</name>
<evidence type="ECO:0000313" key="1">
    <source>
        <dbReference type="EMBL" id="OGI70103.1"/>
    </source>
</evidence>
<evidence type="ECO:0000313" key="2">
    <source>
        <dbReference type="Proteomes" id="UP000178059"/>
    </source>
</evidence>
<gene>
    <name evidence="1" type="ORF">A2824_02085</name>
</gene>
<accession>A0A1F6VKE0</accession>
<dbReference type="Proteomes" id="UP000178059">
    <property type="component" value="Unassembled WGS sequence"/>
</dbReference>
<dbReference type="AlphaFoldDB" id="A0A1F6VKE0"/>
<proteinExistence type="predicted"/>
<comment type="caution">
    <text evidence="1">The sequence shown here is derived from an EMBL/GenBank/DDBJ whole genome shotgun (WGS) entry which is preliminary data.</text>
</comment>
<organism evidence="1 2">
    <name type="scientific">Candidatus Nomurabacteria bacterium RIFCSPHIGHO2_01_FULL_42_16</name>
    <dbReference type="NCBI Taxonomy" id="1801743"/>
    <lineage>
        <taxon>Bacteria</taxon>
        <taxon>Candidatus Nomuraibacteriota</taxon>
    </lineage>
</organism>
<sequence>MRIKPLGPSGPFLISTISLGDSTGKSPATLISPPLNEVWAPARSDFLLEIADSAVRFPGASKAVCSLRVTKNKRSVFL</sequence>